<evidence type="ECO:0000256" key="4">
    <source>
        <dbReference type="ARBA" id="ARBA00022574"/>
    </source>
</evidence>
<dbReference type="Gene3D" id="2.130.10.10">
    <property type="entry name" value="YVTN repeat-like/Quinoprotein amine dehydrogenase"/>
    <property type="match status" value="2"/>
</dbReference>
<accession>A0A060T161</accession>
<dbReference type="Pfam" id="PF23869">
    <property type="entry name" value="Beta-prop_WDR75_1st"/>
    <property type="match status" value="1"/>
</dbReference>
<keyword evidence="2" id="KW-0690">Ribosome biogenesis</keyword>
<dbReference type="Pfam" id="PF23769">
    <property type="entry name" value="Beta-prop_WDR75_2nd"/>
    <property type="match status" value="1"/>
</dbReference>
<reference evidence="10" key="1">
    <citation type="submission" date="2014-02" db="EMBL/GenBank/DDBJ databases">
        <authorList>
            <person name="Genoscope - CEA"/>
        </authorList>
    </citation>
    <scope>NUCLEOTIDE SEQUENCE</scope>
    <source>
        <strain evidence="10">LS3</strain>
    </source>
</reference>
<evidence type="ECO:0000256" key="7">
    <source>
        <dbReference type="ARBA" id="ARBA00023242"/>
    </source>
</evidence>
<evidence type="ECO:0000313" key="10">
    <source>
        <dbReference type="EMBL" id="CDP34668.1"/>
    </source>
</evidence>
<keyword evidence="6" id="KW-0804">Transcription</keyword>
<evidence type="ECO:0000259" key="9">
    <source>
        <dbReference type="Pfam" id="PF23769"/>
    </source>
</evidence>
<dbReference type="GO" id="GO:0003723">
    <property type="term" value="F:RNA binding"/>
    <property type="evidence" value="ECO:0007669"/>
    <property type="project" value="InterPro"/>
</dbReference>
<sequence>MTVRRRKSFGASAVGTGAAGGAPLYSITRKFGGKFLKNVPQIFTADKAHFIVLTSLELRVYLLATRQCIRSIPIASTDTVTDMQYFAERDQVLLVRSSGKCDVIDWREKQVDTNYMQFGYPVSRIAHRPHNKDSFLVVTNHPPGSEAGDLALVSHNIQNGQAQLLSQHKGAKLFAVSSSGRYYAFSIAHKKGHAVVVGETDGSTVVREKIHKRLRPTLSLAVSDEGTVAVGSASGVIDVYYRALQDGEPAIRALKWHIDSVLSLSFSLDGDYLVSGGKEKVLVFWQLDTDNTQFLPRLDGEIQSIVVDPSSELYALTLGDNQVLVLSSLDLLSRLQVSGIKAVYTKLPNDPEKEKRKRKNKTAFSNAVGDYTAAFFVHPRTGNAYFPTQSGSQLQIYDTVKDEQLSVISIASTIQTGKVRTETLIDDPRITNVCFSKDGQWMATVDEATPPPIDKLFSKNDKEIYLKFWYYSPKSSKWELATRVAAPHGQNKSIIDICNAEVDSTINTPAFLTAAQDGGVRLWKPSNVQEIGSTTRTVSWSVRKILSPGGMTSGAVSVAWADDGSFFVLAFESSLYLCDGAKFTIIRPLPNLLGSRVRSVKIVSRFVVALSKTRLVVYDLIDGHQVWSVRVNSPSGGKRLLAVDPINQRICLACNYFAKEFHVESKVFVFECESPLPVHVESYSDAMSAVNWIPGTANFCLLDAGGRLLTFGGSSSTGPSFSDATDDITTLYHIKQQQAMVAEESDDGQAVSSVLNINSFDKVFDGSTEYSLDNLELLFDKVLSVVNPRNN</sequence>
<dbReference type="PhylomeDB" id="A0A060T161"/>
<keyword evidence="4 8" id="KW-0853">WD repeat</keyword>
<dbReference type="PROSITE" id="PS50082">
    <property type="entry name" value="WD_REPEATS_2"/>
    <property type="match status" value="1"/>
</dbReference>
<dbReference type="InterPro" id="IPR053826">
    <property type="entry name" value="WDR75"/>
</dbReference>
<reference evidence="10" key="2">
    <citation type="submission" date="2014-06" db="EMBL/GenBank/DDBJ databases">
        <title>The complete genome of Blastobotrys (Arxula) adeninivorans LS3 - a yeast of biotechnological interest.</title>
        <authorList>
            <person name="Kunze G."/>
            <person name="Gaillardin C."/>
            <person name="Czernicka M."/>
            <person name="Durrens P."/>
            <person name="Martin T."/>
            <person name="Boer E."/>
            <person name="Gabaldon T."/>
            <person name="Cruz J."/>
            <person name="Talla E."/>
            <person name="Marck C."/>
            <person name="Goffeau A."/>
            <person name="Barbe V."/>
            <person name="Baret P."/>
            <person name="Baronian K."/>
            <person name="Beier S."/>
            <person name="Bleykasten C."/>
            <person name="Bode R."/>
            <person name="Casaregola S."/>
            <person name="Despons L."/>
            <person name="Fairhead C."/>
            <person name="Giersberg M."/>
            <person name="Gierski P."/>
            <person name="Hahnel U."/>
            <person name="Hartmann A."/>
            <person name="Jankowska D."/>
            <person name="Jubin C."/>
            <person name="Jung P."/>
            <person name="Lafontaine I."/>
            <person name="Leh-Louis V."/>
            <person name="Lemaire M."/>
            <person name="Marcet-Houben M."/>
            <person name="Mascher M."/>
            <person name="Morel G."/>
            <person name="Richard G.-F."/>
            <person name="Riechen J."/>
            <person name="Sacerdot C."/>
            <person name="Sarkar A."/>
            <person name="Savel G."/>
            <person name="Schacherer J."/>
            <person name="Sherman D."/>
            <person name="Straub M.-L."/>
            <person name="Stein N."/>
            <person name="Thierry A."/>
            <person name="Trautwein-Schult A."/>
            <person name="Westhof E."/>
            <person name="Worch S."/>
            <person name="Dujon B."/>
            <person name="Souciet J.-L."/>
            <person name="Wincker P."/>
            <person name="Scholz U."/>
            <person name="Neuveglise N."/>
        </authorList>
    </citation>
    <scope>NUCLEOTIDE SEQUENCE</scope>
    <source>
        <strain evidence="10">LS3</strain>
    </source>
</reference>
<feature type="repeat" description="WD" evidence="8">
    <location>
        <begin position="254"/>
        <end position="295"/>
    </location>
</feature>
<feature type="domain" description="WD repeat-containing protein 75 second beta-propeller" evidence="9">
    <location>
        <begin position="391"/>
        <end position="681"/>
    </location>
</feature>
<evidence type="ECO:0000256" key="5">
    <source>
        <dbReference type="ARBA" id="ARBA00022737"/>
    </source>
</evidence>
<dbReference type="InterPro" id="IPR057644">
    <property type="entry name" value="Beta-prop_WDR75_2nd"/>
</dbReference>
<name>A0A060T161_BLAAD</name>
<dbReference type="PANTHER" id="PTHR44215">
    <property type="entry name" value="WD REPEAT-CONTAINING PROTEIN 75"/>
    <property type="match status" value="1"/>
</dbReference>
<dbReference type="GO" id="GO:0032040">
    <property type="term" value="C:small-subunit processome"/>
    <property type="evidence" value="ECO:0007669"/>
    <property type="project" value="InterPro"/>
</dbReference>
<evidence type="ECO:0000256" key="2">
    <source>
        <dbReference type="ARBA" id="ARBA00022517"/>
    </source>
</evidence>
<protein>
    <submittedName>
        <fullName evidence="10">ARAD1C17820p</fullName>
    </submittedName>
</protein>
<proteinExistence type="predicted"/>
<keyword evidence="5" id="KW-0677">Repeat</keyword>
<keyword evidence="7" id="KW-0539">Nucleus</keyword>
<dbReference type="EMBL" id="HG937693">
    <property type="protein sequence ID" value="CDP34668.1"/>
    <property type="molecule type" value="Genomic_DNA"/>
</dbReference>
<evidence type="ECO:0000256" key="1">
    <source>
        <dbReference type="ARBA" id="ARBA00004604"/>
    </source>
</evidence>
<keyword evidence="3" id="KW-0698">rRNA processing</keyword>
<evidence type="ECO:0000256" key="8">
    <source>
        <dbReference type="PROSITE-ProRule" id="PRU00221"/>
    </source>
</evidence>
<organism evidence="10">
    <name type="scientific">Blastobotrys adeninivorans</name>
    <name type="common">Yeast</name>
    <name type="synonym">Arxula adeninivorans</name>
    <dbReference type="NCBI Taxonomy" id="409370"/>
    <lineage>
        <taxon>Eukaryota</taxon>
        <taxon>Fungi</taxon>
        <taxon>Dikarya</taxon>
        <taxon>Ascomycota</taxon>
        <taxon>Saccharomycotina</taxon>
        <taxon>Dipodascomycetes</taxon>
        <taxon>Dipodascales</taxon>
        <taxon>Trichomonascaceae</taxon>
        <taxon>Blastobotrys</taxon>
    </lineage>
</organism>
<dbReference type="AlphaFoldDB" id="A0A060T161"/>
<dbReference type="InterPro" id="IPR011047">
    <property type="entry name" value="Quinoprotein_ADH-like_sf"/>
</dbReference>
<dbReference type="SUPFAM" id="SSF50998">
    <property type="entry name" value="Quinoprotein alcohol dehydrogenase-like"/>
    <property type="match status" value="2"/>
</dbReference>
<dbReference type="PANTHER" id="PTHR44215:SF1">
    <property type="entry name" value="WD REPEAT-CONTAINING PROTEIN 75"/>
    <property type="match status" value="1"/>
</dbReference>
<dbReference type="InterPro" id="IPR001680">
    <property type="entry name" value="WD40_rpt"/>
</dbReference>
<comment type="subcellular location">
    <subcellularLocation>
        <location evidence="1">Nucleus</location>
        <location evidence="1">Nucleolus</location>
    </subcellularLocation>
</comment>
<dbReference type="PROSITE" id="PS50294">
    <property type="entry name" value="WD_REPEATS_REGION"/>
    <property type="match status" value="1"/>
</dbReference>
<dbReference type="GO" id="GO:0006364">
    <property type="term" value="P:rRNA processing"/>
    <property type="evidence" value="ECO:0007669"/>
    <property type="project" value="UniProtKB-KW"/>
</dbReference>
<dbReference type="InterPro" id="IPR015943">
    <property type="entry name" value="WD40/YVTN_repeat-like_dom_sf"/>
</dbReference>
<dbReference type="SMART" id="SM00320">
    <property type="entry name" value="WD40"/>
    <property type="match status" value="4"/>
</dbReference>
<dbReference type="GO" id="GO:2000234">
    <property type="term" value="P:positive regulation of rRNA processing"/>
    <property type="evidence" value="ECO:0007669"/>
    <property type="project" value="TreeGrafter"/>
</dbReference>
<evidence type="ECO:0000256" key="6">
    <source>
        <dbReference type="ARBA" id="ARBA00023163"/>
    </source>
</evidence>
<gene>
    <name evidence="10" type="ORF">GNLVRS02_ARAD1C17820g</name>
</gene>
<evidence type="ECO:0000256" key="3">
    <source>
        <dbReference type="ARBA" id="ARBA00022552"/>
    </source>
</evidence>
<dbReference type="GO" id="GO:0045943">
    <property type="term" value="P:positive regulation of transcription by RNA polymerase I"/>
    <property type="evidence" value="ECO:0007669"/>
    <property type="project" value="InterPro"/>
</dbReference>